<evidence type="ECO:0000313" key="2">
    <source>
        <dbReference type="Proteomes" id="UP000523682"/>
    </source>
</evidence>
<dbReference type="Pfam" id="PF09015">
    <property type="entry name" value="NgoMIV_restric"/>
    <property type="match status" value="1"/>
</dbReference>
<dbReference type="InterPro" id="IPR037083">
    <property type="entry name" value="NgoMIV_sf"/>
</dbReference>
<keyword evidence="1" id="KW-0378">Hydrolase</keyword>
<dbReference type="InterPro" id="IPR011335">
    <property type="entry name" value="Restrct_endonuc-II-like"/>
</dbReference>
<sequence>MNSNTQQNRSILASARASLLEELVETGTLSISTSGVASNADSSSKASRDIALHMARALNARVGNKIAGQSAGAIFENAVAGFIRESFPKMRSTRPGNWCVHTVGSSRRGSHVDQFEPYRHLADLADAVNETPQLAAALGNSYSISPDILVSRAALSDDELNADGLLVDSSTALSSPIRAGNCNPPAELLHAVISCKFTMRSDRAQNTRAEALNLIRNRKGRAPHIVAVTAEPLLPRIASLALGTGDIDMVYHAALPELKAAVTQVGSEEANELLEMLTSGNRLRDLTDLPLDLLN</sequence>
<proteinExistence type="predicted"/>
<dbReference type="Gene3D" id="3.40.50.10010">
    <property type="entry name" value="Type-2 restriction enzyme NgoMIV"/>
    <property type="match status" value="1"/>
</dbReference>
<keyword evidence="1" id="KW-0255">Endonuclease</keyword>
<keyword evidence="1" id="KW-0540">Nuclease</keyword>
<dbReference type="InterPro" id="IPR015105">
    <property type="entry name" value="NgoMIV"/>
</dbReference>
<dbReference type="CDD" id="cd22340">
    <property type="entry name" value="NgoMIV-like"/>
    <property type="match status" value="1"/>
</dbReference>
<protein>
    <submittedName>
        <fullName evidence="1">Restriction endonuclease</fullName>
    </submittedName>
</protein>
<comment type="caution">
    <text evidence="1">The sequence shown here is derived from an EMBL/GenBank/DDBJ whole genome shotgun (WGS) entry which is preliminary data.</text>
</comment>
<accession>A0A7W2E963</accession>
<dbReference type="GO" id="GO:0009036">
    <property type="term" value="F:type II site-specific deoxyribonuclease activity"/>
    <property type="evidence" value="ECO:0007669"/>
    <property type="project" value="InterPro"/>
</dbReference>
<dbReference type="SUPFAM" id="SSF52980">
    <property type="entry name" value="Restriction endonuclease-like"/>
    <property type="match status" value="1"/>
</dbReference>
<dbReference type="AlphaFoldDB" id="A0A7W2E963"/>
<dbReference type="GO" id="GO:0009307">
    <property type="term" value="P:DNA restriction-modification system"/>
    <property type="evidence" value="ECO:0007669"/>
    <property type="project" value="InterPro"/>
</dbReference>
<gene>
    <name evidence="1" type="ORF">H0193_01190</name>
</gene>
<reference evidence="1 2" key="1">
    <citation type="submission" date="2020-07" db="EMBL/GenBank/DDBJ databases">
        <title>Draft genome and description of Corynebacterium haemomassiliense strain Marseile-Q3615 sp. nov.</title>
        <authorList>
            <person name="Boxberger M."/>
            <person name="La Scola B."/>
        </authorList>
    </citation>
    <scope>NUCLEOTIDE SEQUENCE [LARGE SCALE GENOMIC DNA]</scope>
    <source>
        <strain evidence="1 2">Marseille-Q3615</strain>
    </source>
</reference>
<keyword evidence="2" id="KW-1185">Reference proteome</keyword>
<dbReference type="Proteomes" id="UP000523682">
    <property type="component" value="Unassembled WGS sequence"/>
</dbReference>
<evidence type="ECO:0000313" key="1">
    <source>
        <dbReference type="EMBL" id="MBA5243446.1"/>
    </source>
</evidence>
<organism evidence="1 2">
    <name type="scientific">Corynebacterium haemomassiliense</name>
    <dbReference type="NCBI Taxonomy" id="2754726"/>
    <lineage>
        <taxon>Bacteria</taxon>
        <taxon>Bacillati</taxon>
        <taxon>Actinomycetota</taxon>
        <taxon>Actinomycetes</taxon>
        <taxon>Mycobacteriales</taxon>
        <taxon>Corynebacteriaceae</taxon>
        <taxon>Corynebacterium</taxon>
    </lineage>
</organism>
<name>A0A7W2E963_9CORY</name>
<dbReference type="EMBL" id="JACDTZ010000001">
    <property type="protein sequence ID" value="MBA5243446.1"/>
    <property type="molecule type" value="Genomic_DNA"/>
</dbReference>